<dbReference type="PANTHER" id="PTHR30405:SF26">
    <property type="entry name" value="TRANSPOSASE, PROBABLY IS605-TNPB FAMILY"/>
    <property type="match status" value="1"/>
</dbReference>
<dbReference type="EMBL" id="FPBV01000023">
    <property type="protein sequence ID" value="SFV03752.1"/>
    <property type="molecule type" value="Genomic_DNA"/>
</dbReference>
<keyword evidence="1" id="KW-0238">DNA-binding</keyword>
<dbReference type="GO" id="GO:0003677">
    <property type="term" value="F:DNA binding"/>
    <property type="evidence" value="ECO:0007669"/>
    <property type="project" value="UniProtKB-KW"/>
</dbReference>
<reference evidence="4" key="1">
    <citation type="submission" date="2016-10" db="EMBL/GenBank/DDBJ databases">
        <authorList>
            <person name="Varghese N."/>
        </authorList>
    </citation>
    <scope>NUCLEOTIDE SEQUENCE [LARGE SCALE GENOMIC DNA]</scope>
    <source>
        <strain evidence="4">DSM 17980</strain>
    </source>
</reference>
<dbReference type="PANTHER" id="PTHR30405">
    <property type="entry name" value="TRANSPOSASE"/>
    <property type="match status" value="1"/>
</dbReference>
<dbReference type="InterPro" id="IPR010095">
    <property type="entry name" value="Cas12f1-like_TNB"/>
</dbReference>
<dbReference type="Proteomes" id="UP000183508">
    <property type="component" value="Unassembled WGS sequence"/>
</dbReference>
<proteinExistence type="predicted"/>
<dbReference type="STRING" id="392015.SAMN05421543_12330"/>
<evidence type="ECO:0000313" key="3">
    <source>
        <dbReference type="EMBL" id="SFV03752.1"/>
    </source>
</evidence>
<dbReference type="InterPro" id="IPR051399">
    <property type="entry name" value="RNA-guided_DNA_endo/Transpos"/>
</dbReference>
<evidence type="ECO:0000313" key="4">
    <source>
        <dbReference type="Proteomes" id="UP000183508"/>
    </source>
</evidence>
<dbReference type="Pfam" id="PF07282">
    <property type="entry name" value="Cas12f1-like_TNB"/>
    <property type="match status" value="1"/>
</dbReference>
<dbReference type="NCBIfam" id="NF040570">
    <property type="entry name" value="guided_TnpB"/>
    <property type="match status" value="1"/>
</dbReference>
<dbReference type="AlphaFoldDB" id="A0A1I7L1V2"/>
<name>A0A1I7L1V2_9BACL</name>
<dbReference type="NCBIfam" id="TIGR01766">
    <property type="entry name" value="IS200/IS605 family accessory protein TnpB-like domain"/>
    <property type="match status" value="1"/>
</dbReference>
<evidence type="ECO:0000259" key="2">
    <source>
        <dbReference type="Pfam" id="PF07282"/>
    </source>
</evidence>
<protein>
    <submittedName>
        <fullName evidence="3">Transposase, IS605 OrfB family, central region</fullName>
    </submittedName>
</protein>
<sequence length="428" mass="49353">MKLVKTMRYQIIKPLSCDWDTLGTVLRELQRDTHSVLNKTIQLCWEWQGYSSEYKAANGTYPTPKDTLGRSLEGYVYDRLKVQFPKMYTPNLSQTIQRAMLKWSADSKAIFKGEVSIPSYKKDVPLDLRKDSIHIERRGHDYILSLGLVSRAYKKELGLPECQIEVLIGTPDKTQRVILARLLTGEYTVSGSQIVWDKRNRKWFVNLAYHFEARPEQLDKTKILGVDLGVVFPVYMAVADGHFRAGIPGGEIEEFRRRVEARRRQLLRQGKYCGDGRIGHGRATRTRPLDKIADKIARFRDTINHKYSRYVVETARKLGCGVIQMEDLTGIREENLFLANWPYHDLQRKIEYKAREYGIEVRYVRPQYTSQRCSDCGYIHPDNRPEQAKFRCLACGFETNADYNAARNIATEGIEELIAAALNKASVV</sequence>
<organism evidence="3 4">
    <name type="scientific">Alicyclobacillus macrosporangiidus</name>
    <dbReference type="NCBI Taxonomy" id="392015"/>
    <lineage>
        <taxon>Bacteria</taxon>
        <taxon>Bacillati</taxon>
        <taxon>Bacillota</taxon>
        <taxon>Bacilli</taxon>
        <taxon>Bacillales</taxon>
        <taxon>Alicyclobacillaceae</taxon>
        <taxon>Alicyclobacillus</taxon>
    </lineage>
</organism>
<feature type="domain" description="Cas12f1-like TNB" evidence="2">
    <location>
        <begin position="343"/>
        <end position="409"/>
    </location>
</feature>
<dbReference type="OrthoDB" id="2375110at2"/>
<evidence type="ECO:0000256" key="1">
    <source>
        <dbReference type="ARBA" id="ARBA00023125"/>
    </source>
</evidence>
<dbReference type="RefSeq" id="WP_074955560.1">
    <property type="nucleotide sequence ID" value="NZ_FPBV01000023.1"/>
</dbReference>
<accession>A0A1I7L1V2</accession>
<gene>
    <name evidence="3" type="ORF">SAMN05421543_12330</name>
</gene>
<keyword evidence="4" id="KW-1185">Reference proteome</keyword>